<evidence type="ECO:0000256" key="1">
    <source>
        <dbReference type="SAM" id="SignalP"/>
    </source>
</evidence>
<comment type="caution">
    <text evidence="2">The sequence shown here is derived from an EMBL/GenBank/DDBJ whole genome shotgun (WGS) entry which is preliminary data.</text>
</comment>
<evidence type="ECO:0000313" key="2">
    <source>
        <dbReference type="EMBL" id="NIR75848.1"/>
    </source>
</evidence>
<dbReference type="Proteomes" id="UP000702544">
    <property type="component" value="Unassembled WGS sequence"/>
</dbReference>
<sequence length="364" mass="40350">MRLRGLAAAAVTFFVSAQAVPAQGITDAEAMQYRDGLYQINVAIADSFPAAILLDVTAYNLVESETGVEVELPQPVLWLARPGRGVRFLGVDVTCERTYTIHFRDLEGEVEFRQLEGQVSCAEFESGKPKPWKRSIKPKIAQGDSTTSDLGDLGVEFELAKELPGRFEFSFDGSATANASDPNNHWKLAVYWRPRVILLGPRFGFRPTLALTENTTQDLSLHDASGSALLSLFVHPFDGIQPIFATVGLDAAFKLNRDGRDFDDPRLHLELQWGMVGLVGKGSRFLIDWHFWRTLEDLGDPRLDPDQSLSRSYVSLSLSLPLTEDKSFSIRYADGDIPPTFADARSVHVGLEVFFGGQKLLDLE</sequence>
<dbReference type="EMBL" id="JAACAK010000096">
    <property type="protein sequence ID" value="NIR75848.1"/>
    <property type="molecule type" value="Genomic_DNA"/>
</dbReference>
<feature type="chain" id="PRO_5041954867" evidence="1">
    <location>
        <begin position="20"/>
        <end position="364"/>
    </location>
</feature>
<gene>
    <name evidence="2" type="ORF">GWO12_12170</name>
</gene>
<keyword evidence="1" id="KW-0732">Signal</keyword>
<feature type="signal peptide" evidence="1">
    <location>
        <begin position="1"/>
        <end position="19"/>
    </location>
</feature>
<name>A0AAE4Z8Y6_9BACT</name>
<evidence type="ECO:0000313" key="3">
    <source>
        <dbReference type="Proteomes" id="UP000702544"/>
    </source>
</evidence>
<accession>A0AAE4Z8Y6</accession>
<dbReference type="AlphaFoldDB" id="A0AAE4Z8Y6"/>
<reference evidence="2 3" key="1">
    <citation type="submission" date="2020-01" db="EMBL/GenBank/DDBJ databases">
        <title>Genomes assembled from Gulf of Kutch pelagic sediment metagenomes.</title>
        <authorList>
            <person name="Chandrashekar M."/>
            <person name="Mahajan M.S."/>
            <person name="Dave K.J."/>
            <person name="Vatsa P."/>
            <person name="Nathani N.M."/>
        </authorList>
    </citation>
    <scope>NUCLEOTIDE SEQUENCE [LARGE SCALE GENOMIC DNA]</scope>
    <source>
        <strain evidence="2">KS3-K002</strain>
    </source>
</reference>
<protein>
    <submittedName>
        <fullName evidence="2">Uncharacterized protein</fullName>
    </submittedName>
</protein>
<proteinExistence type="predicted"/>
<organism evidence="2 3">
    <name type="scientific">Candidatus Kutchimonas denitrificans</name>
    <dbReference type="NCBI Taxonomy" id="3056748"/>
    <lineage>
        <taxon>Bacteria</taxon>
        <taxon>Pseudomonadati</taxon>
        <taxon>Gemmatimonadota</taxon>
        <taxon>Gemmatimonadia</taxon>
        <taxon>Candidatus Palauibacterales</taxon>
        <taxon>Candidatus Palauibacteraceae</taxon>
        <taxon>Candidatus Kutchimonas</taxon>
    </lineage>
</organism>